<dbReference type="GO" id="GO:0045892">
    <property type="term" value="P:negative regulation of DNA-templated transcription"/>
    <property type="evidence" value="ECO:0007669"/>
    <property type="project" value="TreeGrafter"/>
</dbReference>
<evidence type="ECO:0000256" key="4">
    <source>
        <dbReference type="ARBA" id="ARBA00023015"/>
    </source>
</evidence>
<dbReference type="Proteomes" id="UP000203229">
    <property type="component" value="Chromosome"/>
</dbReference>
<dbReference type="PANTHER" id="PTHR33202">
    <property type="entry name" value="ZINC UPTAKE REGULATION PROTEIN"/>
    <property type="match status" value="1"/>
</dbReference>
<organism evidence="8 9">
    <name type="scientific">Spiroplasma corruscae</name>
    <dbReference type="NCBI Taxonomy" id="216934"/>
    <lineage>
        <taxon>Bacteria</taxon>
        <taxon>Bacillati</taxon>
        <taxon>Mycoplasmatota</taxon>
        <taxon>Mollicutes</taxon>
        <taxon>Entomoplasmatales</taxon>
        <taxon>Spiroplasmataceae</taxon>
        <taxon>Spiroplasma</taxon>
    </lineage>
</organism>
<feature type="binding site" evidence="7">
    <location>
        <position position="142"/>
    </location>
    <ligand>
        <name>Zn(2+)</name>
        <dbReference type="ChEBI" id="CHEBI:29105"/>
    </ligand>
</feature>
<evidence type="ECO:0000313" key="8">
    <source>
        <dbReference type="EMBL" id="ASP27914.1"/>
    </source>
</evidence>
<dbReference type="EMBL" id="CP022535">
    <property type="protein sequence ID" value="ASP27914.1"/>
    <property type="molecule type" value="Genomic_DNA"/>
</dbReference>
<proteinExistence type="inferred from homology"/>
<dbReference type="RefSeq" id="WP_157705308.1">
    <property type="nucleotide sequence ID" value="NZ_CP022535.1"/>
</dbReference>
<dbReference type="OrthoDB" id="399038at2"/>
<reference evidence="8 9" key="1">
    <citation type="submission" date="2017-07" db="EMBL/GenBank/DDBJ databases">
        <title>Complete genome sequence of Spiroplasma corruscae EC-1 (DSM 19793).</title>
        <authorList>
            <person name="Tsai Y.-M."/>
            <person name="Lo W.-S."/>
            <person name="Kuo C.-H."/>
        </authorList>
    </citation>
    <scope>NUCLEOTIDE SEQUENCE [LARGE SCALE GENOMIC DNA]</scope>
    <source>
        <strain evidence="8 9">EC-1</strain>
    </source>
</reference>
<dbReference type="GO" id="GO:0000976">
    <property type="term" value="F:transcription cis-regulatory region binding"/>
    <property type="evidence" value="ECO:0007669"/>
    <property type="project" value="TreeGrafter"/>
</dbReference>
<keyword evidence="5" id="KW-0238">DNA-binding</keyword>
<protein>
    <submittedName>
        <fullName evidence="8">Fur family transcriptional regulator</fullName>
    </submittedName>
</protein>
<keyword evidence="3 7" id="KW-0862">Zinc</keyword>
<comment type="cofactor">
    <cofactor evidence="7">
        <name>Zn(2+)</name>
        <dbReference type="ChEBI" id="CHEBI:29105"/>
    </cofactor>
    <text evidence="7">Binds 1 zinc ion per subunit.</text>
</comment>
<dbReference type="PANTHER" id="PTHR33202:SF7">
    <property type="entry name" value="FERRIC UPTAKE REGULATION PROTEIN"/>
    <property type="match status" value="1"/>
</dbReference>
<feature type="binding site" evidence="7">
    <location>
        <position position="98"/>
    </location>
    <ligand>
        <name>Zn(2+)</name>
        <dbReference type="ChEBI" id="CHEBI:29105"/>
    </ligand>
</feature>
<dbReference type="InterPro" id="IPR036388">
    <property type="entry name" value="WH-like_DNA-bd_sf"/>
</dbReference>
<keyword evidence="9" id="KW-1185">Reference proteome</keyword>
<name>A0A222ENQ1_9MOLU</name>
<dbReference type="InterPro" id="IPR002481">
    <property type="entry name" value="FUR"/>
</dbReference>
<dbReference type="KEGG" id="scou:SCORR_v1c01390"/>
<dbReference type="GO" id="GO:0008270">
    <property type="term" value="F:zinc ion binding"/>
    <property type="evidence" value="ECO:0007669"/>
    <property type="project" value="TreeGrafter"/>
</dbReference>
<comment type="similarity">
    <text evidence="1">Belongs to the Fur family.</text>
</comment>
<dbReference type="InterPro" id="IPR043135">
    <property type="entry name" value="Fur_C"/>
</dbReference>
<evidence type="ECO:0000256" key="7">
    <source>
        <dbReference type="PIRSR" id="PIRSR602481-1"/>
    </source>
</evidence>
<dbReference type="GO" id="GO:0003700">
    <property type="term" value="F:DNA-binding transcription factor activity"/>
    <property type="evidence" value="ECO:0007669"/>
    <property type="project" value="InterPro"/>
</dbReference>
<dbReference type="InterPro" id="IPR036390">
    <property type="entry name" value="WH_DNA-bd_sf"/>
</dbReference>
<feature type="binding site" evidence="7">
    <location>
        <position position="95"/>
    </location>
    <ligand>
        <name>Zn(2+)</name>
        <dbReference type="ChEBI" id="CHEBI:29105"/>
    </ligand>
</feature>
<feature type="binding site" evidence="7">
    <location>
        <position position="139"/>
    </location>
    <ligand>
        <name>Zn(2+)</name>
        <dbReference type="ChEBI" id="CHEBI:29105"/>
    </ligand>
</feature>
<accession>A0A222ENQ1</accession>
<dbReference type="GO" id="GO:1900376">
    <property type="term" value="P:regulation of secondary metabolite biosynthetic process"/>
    <property type="evidence" value="ECO:0007669"/>
    <property type="project" value="TreeGrafter"/>
</dbReference>
<dbReference type="Pfam" id="PF01475">
    <property type="entry name" value="FUR"/>
    <property type="match status" value="1"/>
</dbReference>
<evidence type="ECO:0000256" key="3">
    <source>
        <dbReference type="ARBA" id="ARBA00022833"/>
    </source>
</evidence>
<evidence type="ECO:0000256" key="5">
    <source>
        <dbReference type="ARBA" id="ARBA00023125"/>
    </source>
</evidence>
<keyword evidence="7" id="KW-0479">Metal-binding</keyword>
<evidence type="ECO:0000256" key="2">
    <source>
        <dbReference type="ARBA" id="ARBA00022491"/>
    </source>
</evidence>
<dbReference type="SUPFAM" id="SSF46785">
    <property type="entry name" value="Winged helix' DNA-binding domain"/>
    <property type="match status" value="1"/>
</dbReference>
<dbReference type="Gene3D" id="1.10.10.10">
    <property type="entry name" value="Winged helix-like DNA-binding domain superfamily/Winged helix DNA-binding domain"/>
    <property type="match status" value="1"/>
</dbReference>
<keyword evidence="4" id="KW-0805">Transcription regulation</keyword>
<evidence type="ECO:0000256" key="6">
    <source>
        <dbReference type="ARBA" id="ARBA00023163"/>
    </source>
</evidence>
<keyword evidence="2" id="KW-0678">Repressor</keyword>
<keyword evidence="6" id="KW-0804">Transcription</keyword>
<sequence>MNNDKFEKYISLFKSKKIKLTDVRLSMLKAITTKKHLTIPELIEFVQGDLGTVNVMSIYNNVDLFLELHLLFSNSIDGKQIMYEVISPQLVHICCDECGKIIDLEDEDFNKTSQLFFESYLKNKDMLLVHSKIELHIICESCKILKK</sequence>
<evidence type="ECO:0000313" key="9">
    <source>
        <dbReference type="Proteomes" id="UP000203229"/>
    </source>
</evidence>
<evidence type="ECO:0000256" key="1">
    <source>
        <dbReference type="ARBA" id="ARBA00007957"/>
    </source>
</evidence>
<dbReference type="Gene3D" id="3.30.1490.190">
    <property type="match status" value="1"/>
</dbReference>
<dbReference type="AlphaFoldDB" id="A0A222ENQ1"/>
<gene>
    <name evidence="8" type="primary">fur</name>
    <name evidence="8" type="ORF">SCORR_v1c01390</name>
</gene>